<dbReference type="PANTHER" id="PTHR19964:SF95">
    <property type="entry name" value="ARC, ISOFORM A"/>
    <property type="match status" value="1"/>
</dbReference>
<gene>
    <name evidence="3" type="ORF">J437_LFUL003690</name>
</gene>
<dbReference type="Pfam" id="PF00595">
    <property type="entry name" value="PDZ"/>
    <property type="match status" value="1"/>
</dbReference>
<dbReference type="InterPro" id="IPR051342">
    <property type="entry name" value="PDZ_scaffold"/>
</dbReference>
<feature type="region of interest" description="Disordered" evidence="1">
    <location>
        <begin position="574"/>
        <end position="612"/>
    </location>
</feature>
<feature type="region of interest" description="Disordered" evidence="1">
    <location>
        <begin position="901"/>
        <end position="978"/>
    </location>
</feature>
<accession>A0A8K0NVQ7</accession>
<feature type="compositionally biased region" description="Polar residues" evidence="1">
    <location>
        <begin position="579"/>
        <end position="593"/>
    </location>
</feature>
<dbReference type="Gene3D" id="2.30.42.10">
    <property type="match status" value="2"/>
</dbReference>
<feature type="compositionally biased region" description="Acidic residues" evidence="1">
    <location>
        <begin position="463"/>
        <end position="479"/>
    </location>
</feature>
<feature type="compositionally biased region" description="Basic and acidic residues" evidence="1">
    <location>
        <begin position="177"/>
        <end position="190"/>
    </location>
</feature>
<dbReference type="InterPro" id="IPR036034">
    <property type="entry name" value="PDZ_sf"/>
</dbReference>
<organism evidence="3 4">
    <name type="scientific">Ladona fulva</name>
    <name type="common">Scarce chaser dragonfly</name>
    <name type="synonym">Libellula fulva</name>
    <dbReference type="NCBI Taxonomy" id="123851"/>
    <lineage>
        <taxon>Eukaryota</taxon>
        <taxon>Metazoa</taxon>
        <taxon>Ecdysozoa</taxon>
        <taxon>Arthropoda</taxon>
        <taxon>Hexapoda</taxon>
        <taxon>Insecta</taxon>
        <taxon>Pterygota</taxon>
        <taxon>Palaeoptera</taxon>
        <taxon>Odonata</taxon>
        <taxon>Epiprocta</taxon>
        <taxon>Anisoptera</taxon>
        <taxon>Libelluloidea</taxon>
        <taxon>Libellulidae</taxon>
        <taxon>Ladona</taxon>
    </lineage>
</organism>
<evidence type="ECO:0000313" key="3">
    <source>
        <dbReference type="EMBL" id="KAG8223417.1"/>
    </source>
</evidence>
<feature type="region of interest" description="Disordered" evidence="1">
    <location>
        <begin position="625"/>
        <end position="651"/>
    </location>
</feature>
<evidence type="ECO:0000256" key="1">
    <source>
        <dbReference type="SAM" id="MobiDB-lite"/>
    </source>
</evidence>
<comment type="caution">
    <text evidence="3">The sequence shown here is derived from an EMBL/GenBank/DDBJ whole genome shotgun (WGS) entry which is preliminary data.</text>
</comment>
<feature type="compositionally biased region" description="Polar residues" evidence="1">
    <location>
        <begin position="11"/>
        <end position="22"/>
    </location>
</feature>
<feature type="compositionally biased region" description="Low complexity" evidence="1">
    <location>
        <begin position="71"/>
        <end position="83"/>
    </location>
</feature>
<feature type="region of interest" description="Disordered" evidence="1">
    <location>
        <begin position="405"/>
        <end position="532"/>
    </location>
</feature>
<evidence type="ECO:0000259" key="2">
    <source>
        <dbReference type="PROSITE" id="PS50106"/>
    </source>
</evidence>
<feature type="region of interest" description="Disordered" evidence="1">
    <location>
        <begin position="830"/>
        <end position="850"/>
    </location>
</feature>
<feature type="compositionally biased region" description="Polar residues" evidence="1">
    <location>
        <begin position="639"/>
        <end position="651"/>
    </location>
</feature>
<feature type="compositionally biased region" description="Basic and acidic residues" evidence="1">
    <location>
        <begin position="449"/>
        <end position="462"/>
    </location>
</feature>
<dbReference type="PANTHER" id="PTHR19964">
    <property type="entry name" value="MULTIPLE PDZ DOMAIN PROTEIN"/>
    <property type="match status" value="1"/>
</dbReference>
<dbReference type="Proteomes" id="UP000792457">
    <property type="component" value="Unassembled WGS sequence"/>
</dbReference>
<proteinExistence type="predicted"/>
<feature type="compositionally biased region" description="Basic residues" evidence="1">
    <location>
        <begin position="116"/>
        <end position="134"/>
    </location>
</feature>
<dbReference type="SMART" id="SM00228">
    <property type="entry name" value="PDZ"/>
    <property type="match status" value="1"/>
</dbReference>
<dbReference type="EMBL" id="KZ308159">
    <property type="protein sequence ID" value="KAG8223417.1"/>
    <property type="molecule type" value="Genomic_DNA"/>
</dbReference>
<dbReference type="CDD" id="cd00136">
    <property type="entry name" value="PDZ_canonical"/>
    <property type="match status" value="1"/>
</dbReference>
<feature type="compositionally biased region" description="Basic and acidic residues" evidence="1">
    <location>
        <begin position="625"/>
        <end position="638"/>
    </location>
</feature>
<feature type="region of interest" description="Disordered" evidence="1">
    <location>
        <begin position="1"/>
        <end position="190"/>
    </location>
</feature>
<keyword evidence="4" id="KW-1185">Reference proteome</keyword>
<reference evidence="3" key="1">
    <citation type="submission" date="2013-04" db="EMBL/GenBank/DDBJ databases">
        <authorList>
            <person name="Qu J."/>
            <person name="Murali S.C."/>
            <person name="Bandaranaike D."/>
            <person name="Bellair M."/>
            <person name="Blankenburg K."/>
            <person name="Chao H."/>
            <person name="Dinh H."/>
            <person name="Doddapaneni H."/>
            <person name="Downs B."/>
            <person name="Dugan-Rocha S."/>
            <person name="Elkadiri S."/>
            <person name="Gnanaolivu R.D."/>
            <person name="Hernandez B."/>
            <person name="Javaid M."/>
            <person name="Jayaseelan J.C."/>
            <person name="Lee S."/>
            <person name="Li M."/>
            <person name="Ming W."/>
            <person name="Munidasa M."/>
            <person name="Muniz J."/>
            <person name="Nguyen L."/>
            <person name="Ongeri F."/>
            <person name="Osuji N."/>
            <person name="Pu L.-L."/>
            <person name="Puazo M."/>
            <person name="Qu C."/>
            <person name="Quiroz J."/>
            <person name="Raj R."/>
            <person name="Weissenberger G."/>
            <person name="Xin Y."/>
            <person name="Zou X."/>
            <person name="Han Y."/>
            <person name="Richards S."/>
            <person name="Worley K."/>
            <person name="Muzny D."/>
            <person name="Gibbs R."/>
        </authorList>
    </citation>
    <scope>NUCLEOTIDE SEQUENCE</scope>
    <source>
        <strain evidence="3">Sampled in the wild</strain>
    </source>
</reference>
<dbReference type="AlphaFoldDB" id="A0A8K0NVQ7"/>
<feature type="compositionally biased region" description="Basic and acidic residues" evidence="1">
    <location>
        <begin position="98"/>
        <end position="108"/>
    </location>
</feature>
<feature type="compositionally biased region" description="Basic and acidic residues" evidence="1">
    <location>
        <begin position="920"/>
        <end position="938"/>
    </location>
</feature>
<feature type="compositionally biased region" description="Basic and acidic residues" evidence="1">
    <location>
        <begin position="903"/>
        <end position="913"/>
    </location>
</feature>
<dbReference type="InterPro" id="IPR001478">
    <property type="entry name" value="PDZ"/>
</dbReference>
<feature type="domain" description="PDZ" evidence="2">
    <location>
        <begin position="664"/>
        <end position="749"/>
    </location>
</feature>
<protein>
    <recommendedName>
        <fullName evidence="2">PDZ domain-containing protein</fullName>
    </recommendedName>
</protein>
<reference evidence="3" key="2">
    <citation type="submission" date="2017-10" db="EMBL/GenBank/DDBJ databases">
        <title>Ladona fulva Genome sequencing and assembly.</title>
        <authorList>
            <person name="Murali S."/>
            <person name="Richards S."/>
            <person name="Bandaranaike D."/>
            <person name="Bellair M."/>
            <person name="Blankenburg K."/>
            <person name="Chao H."/>
            <person name="Dinh H."/>
            <person name="Doddapaneni H."/>
            <person name="Dugan-Rocha S."/>
            <person name="Elkadiri S."/>
            <person name="Gnanaolivu R."/>
            <person name="Hernandez B."/>
            <person name="Skinner E."/>
            <person name="Javaid M."/>
            <person name="Lee S."/>
            <person name="Li M."/>
            <person name="Ming W."/>
            <person name="Munidasa M."/>
            <person name="Muniz J."/>
            <person name="Nguyen L."/>
            <person name="Hughes D."/>
            <person name="Osuji N."/>
            <person name="Pu L.-L."/>
            <person name="Puazo M."/>
            <person name="Qu C."/>
            <person name="Quiroz J."/>
            <person name="Raj R."/>
            <person name="Weissenberger G."/>
            <person name="Xin Y."/>
            <person name="Zou X."/>
            <person name="Han Y."/>
            <person name="Worley K."/>
            <person name="Muzny D."/>
            <person name="Gibbs R."/>
        </authorList>
    </citation>
    <scope>NUCLEOTIDE SEQUENCE</scope>
    <source>
        <strain evidence="3">Sampled in the wild</strain>
    </source>
</reference>
<dbReference type="OrthoDB" id="6022711at2759"/>
<name>A0A8K0NVQ7_LADFU</name>
<feature type="compositionally biased region" description="Polar residues" evidence="1">
    <location>
        <begin position="150"/>
        <end position="161"/>
    </location>
</feature>
<feature type="region of interest" description="Disordered" evidence="1">
    <location>
        <begin position="307"/>
        <end position="384"/>
    </location>
</feature>
<feature type="domain" description="PDZ" evidence="2">
    <location>
        <begin position="859"/>
        <end position="908"/>
    </location>
</feature>
<dbReference type="PROSITE" id="PS50106">
    <property type="entry name" value="PDZ"/>
    <property type="match status" value="2"/>
</dbReference>
<feature type="region of interest" description="Disordered" evidence="1">
    <location>
        <begin position="751"/>
        <end position="818"/>
    </location>
</feature>
<sequence>MRLFKRRCSDPSPQLVSLSPISQDAIHQFPAAESKEKKEAEEVVTAPEGVKGGGAGGCKREQSQPMRGRTPASAPSSVGASPKGPRKGLSTWGKKVGRKWEQLKRSDSSELLAVSHGRRRHWSPNKSVSGRRKISRVESLRNLFARSGSDKQSGGTPSSANAKRETSNGDAKINRNPKVDKETNTEEQSNHIVHECRKGLEDLYRLNEYLGNGTLAPGCPGSNKGLLSPEGEEILELLRRSSLSLGAERFDSEGRLDELASSLDDLVSGKSVTLPAQRSPSSLPASMRRAGQFPHAYIRSRLTVLPEEHGSNTSGGGSGSAHGPRRRSAPIGDRRNSSSCDDLLSDRHAAPVSGKNVESTVKREGNTVQRKGLRTEKSVSVSGCPTPISVEDLCMFLNLLRSEESGYDSDSTHTGSDSPRSSIESGVLTADSRFVVQRRRNNKVTSSTEGKRSQEQKVKREVIEDEETSEATADLEEEEGRERAGVRLEGPSGEERQEYLQRSNGNETDEEKLSATLSRRKGSVAPQKGRTSLLSKRLSGSLQALSDSDLLERDVAVAREFLLCSRCKPESSLRKMSGSRLSSSTAAINVVKSTSERKSNTRRSNPSFSRGDTLEKLFAGSRIESGVRSKDGQQRETEGQNGVRSSSRTSKPCQHLFVDREFKTIRIFKDQGGELGIYLKRKNPNSKSTSYVISHIEPNGPLDRDGRIRVGDEVVNVNGRRLRGLTPGEARTVLRNAPRDVEMLVARDWSEASGGDDLSSPAPERGGNVVGCPDAGAAAGGGSRVTAERDGGGEAAEDVEGSSPSARETRVQTPDRAALTGMRKFSAQFEQAGRRNAGSTPVSQAAARRPKSMSMSVFTVTFEKGSGRKSLGFSVVGGRDSPKGSMGIFVKTVFLTGQAAEEGSLREGTRRDTGSQWHPNEGHDPCRSHQSLQEHKEWTGGNSPRTSRNRAMTSTSWMDENDGIPGIRRLSGMPVGAL</sequence>
<evidence type="ECO:0000313" key="4">
    <source>
        <dbReference type="Proteomes" id="UP000792457"/>
    </source>
</evidence>
<dbReference type="SUPFAM" id="SSF50156">
    <property type="entry name" value="PDZ domain-like"/>
    <property type="match status" value="2"/>
</dbReference>
<feature type="compositionally biased region" description="Polar residues" evidence="1">
    <location>
        <begin position="408"/>
        <end position="424"/>
    </location>
</feature>
<feature type="compositionally biased region" description="Polar residues" evidence="1">
    <location>
        <begin position="940"/>
        <end position="958"/>
    </location>
</feature>